<protein>
    <submittedName>
        <fullName evidence="1">Uncharacterized protein</fullName>
    </submittedName>
</protein>
<dbReference type="Proteomes" id="UP001236723">
    <property type="component" value="Unassembled WGS sequence"/>
</dbReference>
<evidence type="ECO:0000313" key="2">
    <source>
        <dbReference type="Proteomes" id="UP001236723"/>
    </source>
</evidence>
<gene>
    <name evidence="1" type="ORF">J2R98_002569</name>
</gene>
<dbReference type="EMBL" id="JAUSUP010000012">
    <property type="protein sequence ID" value="MDQ0352718.1"/>
    <property type="molecule type" value="Genomic_DNA"/>
</dbReference>
<accession>A0ABU0DW76</accession>
<reference evidence="1 2" key="1">
    <citation type="submission" date="2023-07" db="EMBL/GenBank/DDBJ databases">
        <title>Genomic Encyclopedia of Type Strains, Phase IV (KMG-IV): sequencing the most valuable type-strain genomes for metagenomic binning, comparative biology and taxonomic classification.</title>
        <authorList>
            <person name="Goeker M."/>
        </authorList>
    </citation>
    <scope>NUCLEOTIDE SEQUENCE [LARGE SCALE GENOMIC DNA]</scope>
    <source>
        <strain evidence="1 2">DSM 15448</strain>
    </source>
</reference>
<comment type="caution">
    <text evidence="1">The sequence shown here is derived from an EMBL/GenBank/DDBJ whole genome shotgun (WGS) entry which is preliminary data.</text>
</comment>
<evidence type="ECO:0000313" key="1">
    <source>
        <dbReference type="EMBL" id="MDQ0352718.1"/>
    </source>
</evidence>
<proteinExistence type="predicted"/>
<keyword evidence="2" id="KW-1185">Reference proteome</keyword>
<sequence>MVRSAIMALRPTLSGVCPTFMLLRPTLSGFCPTFKLS</sequence>
<name>A0ABU0DW76_9BACI</name>
<organism evidence="1 2">
    <name type="scientific">Alkalibacillus filiformis</name>
    <dbReference type="NCBI Taxonomy" id="200990"/>
    <lineage>
        <taxon>Bacteria</taxon>
        <taxon>Bacillati</taxon>
        <taxon>Bacillota</taxon>
        <taxon>Bacilli</taxon>
        <taxon>Bacillales</taxon>
        <taxon>Bacillaceae</taxon>
        <taxon>Alkalibacillus</taxon>
    </lineage>
</organism>